<dbReference type="PANTHER" id="PTHR11070:SF64">
    <property type="entry name" value="ATP-DEPENDENT DNA HELICASE REP"/>
    <property type="match status" value="1"/>
</dbReference>
<evidence type="ECO:0000313" key="15">
    <source>
        <dbReference type="Proteomes" id="UP000316426"/>
    </source>
</evidence>
<evidence type="ECO:0000256" key="7">
    <source>
        <dbReference type="ARBA" id="ARBA00034617"/>
    </source>
</evidence>
<evidence type="ECO:0000256" key="5">
    <source>
        <dbReference type="ARBA" id="ARBA00022840"/>
    </source>
</evidence>
<dbReference type="InterPro" id="IPR000212">
    <property type="entry name" value="DNA_helicase_UvrD/REP"/>
</dbReference>
<dbReference type="GO" id="GO:0005524">
    <property type="term" value="F:ATP binding"/>
    <property type="evidence" value="ECO:0007669"/>
    <property type="project" value="UniProtKB-UniRule"/>
</dbReference>
<evidence type="ECO:0000313" key="14">
    <source>
        <dbReference type="EMBL" id="QDV73280.1"/>
    </source>
</evidence>
<dbReference type="SUPFAM" id="SSF52540">
    <property type="entry name" value="P-loop containing nucleoside triphosphate hydrolases"/>
    <property type="match status" value="1"/>
</dbReference>
<dbReference type="InterPro" id="IPR027417">
    <property type="entry name" value="P-loop_NTPase"/>
</dbReference>
<dbReference type="PROSITE" id="PS51198">
    <property type="entry name" value="UVRD_HELICASE_ATP_BIND"/>
    <property type="match status" value="1"/>
</dbReference>
<dbReference type="InterPro" id="IPR014016">
    <property type="entry name" value="UvrD-like_ATP-bd"/>
</dbReference>
<organism evidence="14 15">
    <name type="scientific">Botrimarina mediterranea</name>
    <dbReference type="NCBI Taxonomy" id="2528022"/>
    <lineage>
        <taxon>Bacteria</taxon>
        <taxon>Pseudomonadati</taxon>
        <taxon>Planctomycetota</taxon>
        <taxon>Planctomycetia</taxon>
        <taxon>Pirellulales</taxon>
        <taxon>Lacipirellulaceae</taxon>
        <taxon>Botrimarina</taxon>
    </lineage>
</organism>
<keyword evidence="2 10" id="KW-0547">Nucleotide-binding</keyword>
<name>A0A518K670_9BACT</name>
<dbReference type="GO" id="GO:0005829">
    <property type="term" value="C:cytosol"/>
    <property type="evidence" value="ECO:0007669"/>
    <property type="project" value="TreeGrafter"/>
</dbReference>
<evidence type="ECO:0000256" key="4">
    <source>
        <dbReference type="ARBA" id="ARBA00022806"/>
    </source>
</evidence>
<keyword evidence="4 10" id="KW-0347">Helicase</keyword>
<dbReference type="GO" id="GO:0000725">
    <property type="term" value="P:recombinational repair"/>
    <property type="evidence" value="ECO:0007669"/>
    <property type="project" value="TreeGrafter"/>
</dbReference>
<dbReference type="Proteomes" id="UP000316426">
    <property type="component" value="Chromosome"/>
</dbReference>
<evidence type="ECO:0000256" key="2">
    <source>
        <dbReference type="ARBA" id="ARBA00022741"/>
    </source>
</evidence>
<feature type="region of interest" description="Disordered" evidence="11">
    <location>
        <begin position="671"/>
        <end position="694"/>
    </location>
</feature>
<dbReference type="Gene3D" id="1.10.486.10">
    <property type="entry name" value="PCRA, domain 4"/>
    <property type="match status" value="1"/>
</dbReference>
<feature type="binding site" evidence="10">
    <location>
        <begin position="23"/>
        <end position="30"/>
    </location>
    <ligand>
        <name>ATP</name>
        <dbReference type="ChEBI" id="CHEBI:30616"/>
    </ligand>
</feature>
<keyword evidence="5 10" id="KW-0067">ATP-binding</keyword>
<keyword evidence="6" id="KW-0413">Isomerase</keyword>
<dbReference type="RefSeq" id="WP_145109975.1">
    <property type="nucleotide sequence ID" value="NZ_CP036349.1"/>
</dbReference>
<evidence type="ECO:0000256" key="10">
    <source>
        <dbReference type="PROSITE-ProRule" id="PRU00560"/>
    </source>
</evidence>
<proteinExistence type="inferred from homology"/>
<evidence type="ECO:0000256" key="11">
    <source>
        <dbReference type="SAM" id="MobiDB-lite"/>
    </source>
</evidence>
<dbReference type="PANTHER" id="PTHR11070">
    <property type="entry name" value="UVRD / RECB / PCRA DNA HELICASE FAMILY MEMBER"/>
    <property type="match status" value="1"/>
</dbReference>
<accession>A0A518K670</accession>
<dbReference type="GO" id="GO:0043138">
    <property type="term" value="F:3'-5' DNA helicase activity"/>
    <property type="evidence" value="ECO:0007669"/>
    <property type="project" value="UniProtKB-EC"/>
</dbReference>
<dbReference type="Pfam" id="PF00580">
    <property type="entry name" value="UvrD-helicase"/>
    <property type="match status" value="1"/>
</dbReference>
<dbReference type="Gene3D" id="1.10.10.160">
    <property type="match status" value="1"/>
</dbReference>
<gene>
    <name evidence="14" type="primary">pcrA_1</name>
    <name evidence="14" type="ORF">Spa11_14760</name>
</gene>
<dbReference type="PROSITE" id="PS51217">
    <property type="entry name" value="UVRD_HELICASE_CTER"/>
    <property type="match status" value="1"/>
</dbReference>
<protein>
    <recommendedName>
        <fullName evidence="8">DNA 3'-5' helicase</fullName>
        <ecNumber evidence="8">5.6.2.4</ecNumber>
    </recommendedName>
</protein>
<evidence type="ECO:0000259" key="13">
    <source>
        <dbReference type="PROSITE" id="PS51217"/>
    </source>
</evidence>
<dbReference type="KEGG" id="bmei:Spa11_14760"/>
<reference evidence="14 15" key="1">
    <citation type="submission" date="2019-02" db="EMBL/GenBank/DDBJ databases">
        <title>Deep-cultivation of Planctomycetes and their phenomic and genomic characterization uncovers novel biology.</title>
        <authorList>
            <person name="Wiegand S."/>
            <person name="Jogler M."/>
            <person name="Boedeker C."/>
            <person name="Pinto D."/>
            <person name="Vollmers J."/>
            <person name="Rivas-Marin E."/>
            <person name="Kohn T."/>
            <person name="Peeters S.H."/>
            <person name="Heuer A."/>
            <person name="Rast P."/>
            <person name="Oberbeckmann S."/>
            <person name="Bunk B."/>
            <person name="Jeske O."/>
            <person name="Meyerdierks A."/>
            <person name="Storesund J.E."/>
            <person name="Kallscheuer N."/>
            <person name="Luecker S."/>
            <person name="Lage O.M."/>
            <person name="Pohl T."/>
            <person name="Merkel B.J."/>
            <person name="Hornburger P."/>
            <person name="Mueller R.-W."/>
            <person name="Bruemmer F."/>
            <person name="Labrenz M."/>
            <person name="Spormann A.M."/>
            <person name="Op den Camp H."/>
            <person name="Overmann J."/>
            <person name="Amann R."/>
            <person name="Jetten M.S.M."/>
            <person name="Mascher T."/>
            <person name="Medema M.H."/>
            <person name="Devos D.P."/>
            <person name="Kaster A.-K."/>
            <person name="Ovreas L."/>
            <person name="Rohde M."/>
            <person name="Galperin M.Y."/>
            <person name="Jogler C."/>
        </authorList>
    </citation>
    <scope>NUCLEOTIDE SEQUENCE [LARGE SCALE GENOMIC DNA]</scope>
    <source>
        <strain evidence="14 15">Spa11</strain>
    </source>
</reference>
<dbReference type="EMBL" id="CP036349">
    <property type="protein sequence ID" value="QDV73280.1"/>
    <property type="molecule type" value="Genomic_DNA"/>
</dbReference>
<keyword evidence="15" id="KW-1185">Reference proteome</keyword>
<dbReference type="CDD" id="cd18807">
    <property type="entry name" value="SF1_C_UvrD"/>
    <property type="match status" value="1"/>
</dbReference>
<evidence type="ECO:0000256" key="8">
    <source>
        <dbReference type="ARBA" id="ARBA00034808"/>
    </source>
</evidence>
<evidence type="ECO:0000256" key="1">
    <source>
        <dbReference type="ARBA" id="ARBA00009922"/>
    </source>
</evidence>
<dbReference type="Pfam" id="PF13361">
    <property type="entry name" value="UvrD_C"/>
    <property type="match status" value="2"/>
</dbReference>
<dbReference type="EC" id="5.6.2.4" evidence="8"/>
<dbReference type="InterPro" id="IPR014017">
    <property type="entry name" value="DNA_helicase_UvrD-like_C"/>
</dbReference>
<keyword evidence="3 10" id="KW-0378">Hydrolase</keyword>
<feature type="domain" description="UvrD-like helicase C-terminal" evidence="13">
    <location>
        <begin position="288"/>
        <end position="590"/>
    </location>
</feature>
<dbReference type="Gene3D" id="3.40.50.300">
    <property type="entry name" value="P-loop containing nucleotide triphosphate hydrolases"/>
    <property type="match status" value="2"/>
</dbReference>
<comment type="similarity">
    <text evidence="1">Belongs to the helicase family. UvrD subfamily.</text>
</comment>
<comment type="catalytic activity">
    <reaction evidence="9">
        <text>ATP + H2O = ADP + phosphate + H(+)</text>
        <dbReference type="Rhea" id="RHEA:13065"/>
        <dbReference type="ChEBI" id="CHEBI:15377"/>
        <dbReference type="ChEBI" id="CHEBI:15378"/>
        <dbReference type="ChEBI" id="CHEBI:30616"/>
        <dbReference type="ChEBI" id="CHEBI:43474"/>
        <dbReference type="ChEBI" id="CHEBI:456216"/>
        <dbReference type="EC" id="5.6.2.4"/>
    </reaction>
</comment>
<sequence length="694" mass="78177">MHGLNPAQHDAVHTLRGPLLVLAGAGTGKTRVVTFRIAELIRSGVPAPRILAVTFTRKAAGEMQERAVELLSRGRKRQAKNLPKPEISTFHSLCVRVLRRHAKRMGYPERFTIADRSDQESQARQALREIKAPTDALTPGDLLALVSRWKMSSILPDVAASHAESDREHLAAVAYRRYQNSLKKAGVVDFDDLLLLTEQLFRHHPDARREEASRFDHVLIDEYQDTNHSQYEIVRGLAMGHRNLCVVGDDDQSIYAWRGAEVTHILSFKRDWPDAKVVRLEENYRSQSPIIHFANTLIAFNTVRHEKRLIPQRPAEGEGGERPRILQFKDETDEAKKVVADLKGLLMAGGWRLSGEDREKFLRAGGKPLRASDFAILFRTNEQPRAFEQELRAQQVPYVLIGGMSFYDRREVRDVIAYLKLVANPDDEPSLLRVFNTPPRGLGDAARKALMERAVDKGVPLWRVVDDPANWPGMSEPARRGLSDLRDAVKHWRAAVGLEPLAVTVQRVIDESRYLDELTRLYPDAQEREARVAAIGELVSAADSYASRSRKATLAQFLDDIATGDRDDGDKDKQLNRDAVALMTLHAAKGLEFPHVYLVGMEESILPHKRSIDGGEIAIAEERRLAYVGVTRARDRLTLSLALTRRKWGKAKETIPSRFLWEMTGQADNPKYLEAKTGRKMPAPHGKGSKNAKR</sequence>
<comment type="catalytic activity">
    <reaction evidence="7">
        <text>Couples ATP hydrolysis with the unwinding of duplex DNA by translocating in the 3'-5' direction.</text>
        <dbReference type="EC" id="5.6.2.4"/>
    </reaction>
</comment>
<evidence type="ECO:0000256" key="6">
    <source>
        <dbReference type="ARBA" id="ARBA00023235"/>
    </source>
</evidence>
<evidence type="ECO:0000256" key="9">
    <source>
        <dbReference type="ARBA" id="ARBA00048988"/>
    </source>
</evidence>
<feature type="domain" description="UvrD-like helicase ATP-binding" evidence="12">
    <location>
        <begin position="2"/>
        <end position="287"/>
    </location>
</feature>
<dbReference type="GO" id="GO:0003677">
    <property type="term" value="F:DNA binding"/>
    <property type="evidence" value="ECO:0007669"/>
    <property type="project" value="InterPro"/>
</dbReference>
<evidence type="ECO:0000259" key="12">
    <source>
        <dbReference type="PROSITE" id="PS51198"/>
    </source>
</evidence>
<dbReference type="GO" id="GO:0016887">
    <property type="term" value="F:ATP hydrolysis activity"/>
    <property type="evidence" value="ECO:0007669"/>
    <property type="project" value="RHEA"/>
</dbReference>
<evidence type="ECO:0000256" key="3">
    <source>
        <dbReference type="ARBA" id="ARBA00022801"/>
    </source>
</evidence>
<dbReference type="CDD" id="cd17932">
    <property type="entry name" value="DEXQc_UvrD"/>
    <property type="match status" value="1"/>
</dbReference>
<dbReference type="AlphaFoldDB" id="A0A518K670"/>
<dbReference type="InterPro" id="IPR013986">
    <property type="entry name" value="DExx_box_DNA_helicase_dom_sf"/>
</dbReference>